<evidence type="ECO:0000256" key="1">
    <source>
        <dbReference type="ARBA" id="ARBA00007673"/>
    </source>
</evidence>
<sequence>MVGNEKIKLYYVRGGTSSGVIIQKKDLPEDRESIERIAREIFGVPRSSCQPPDEYQIEGIGKGKSTSNKLFIIDVNIEDKMVCSTFIQLENISSRVSWDVNCGNMTTAIPLVLDDLGLMDVINHNEKITIHNTNTNKIIYCSLPKNGGENKLCKIPGVYHRYPEIDISFKNPEASTTNALFPTGKKTDNINGKSITCIDAVIPMVIMRAEDFGLSGMESKAEMSEKHRVLNEIEEIRVKAGVLMGIKNKSGANMTEDEIRESITVPKISLISQGGDGYDISAFYLTPKEIHNSIAVSGGVCLSYACYISNTVASQIYCNADVRVKHFSGISEFGVVDSDGEIEIYTKRNAQIYISGDFYLYDT</sequence>
<dbReference type="Proteomes" id="UP001596230">
    <property type="component" value="Unassembled WGS sequence"/>
</dbReference>
<keyword evidence="4" id="KW-1185">Reference proteome</keyword>
<proteinExistence type="inferred from homology"/>
<organism evidence="3 4">
    <name type="scientific">Tatumella terrea</name>
    <dbReference type="NCBI Taxonomy" id="419007"/>
    <lineage>
        <taxon>Bacteria</taxon>
        <taxon>Pseudomonadati</taxon>
        <taxon>Pseudomonadota</taxon>
        <taxon>Gammaproteobacteria</taxon>
        <taxon>Enterobacterales</taxon>
        <taxon>Erwiniaceae</taxon>
        <taxon>Tatumella</taxon>
    </lineage>
</organism>
<dbReference type="Pfam" id="PF04303">
    <property type="entry name" value="PrpF"/>
    <property type="match status" value="1"/>
</dbReference>
<name>A0ABW1VVA7_9GAMM</name>
<dbReference type="EMBL" id="JBHSUB010000007">
    <property type="protein sequence ID" value="MFC6377691.1"/>
    <property type="molecule type" value="Genomic_DNA"/>
</dbReference>
<evidence type="ECO:0000256" key="2">
    <source>
        <dbReference type="ARBA" id="ARBA00023235"/>
    </source>
</evidence>
<gene>
    <name evidence="3" type="ORF">ACFP9W_06230</name>
</gene>
<evidence type="ECO:0000313" key="4">
    <source>
        <dbReference type="Proteomes" id="UP001596230"/>
    </source>
</evidence>
<dbReference type="PANTHER" id="PTHR43709:SF2">
    <property type="entry name" value="DUF453 DOMAIN PROTEIN (AFU_ORTHOLOGUE AFUA_6G00360)"/>
    <property type="match status" value="1"/>
</dbReference>
<keyword evidence="2" id="KW-0413">Isomerase</keyword>
<dbReference type="Gene3D" id="3.10.310.10">
    <property type="entry name" value="Diaminopimelate Epimerase, Chain A, domain 1"/>
    <property type="match status" value="2"/>
</dbReference>
<comment type="caution">
    <text evidence="3">The sequence shown here is derived from an EMBL/GenBank/DDBJ whole genome shotgun (WGS) entry which is preliminary data.</text>
</comment>
<accession>A0ABW1VVA7</accession>
<comment type="similarity">
    <text evidence="1">Belongs to the PrpF family.</text>
</comment>
<evidence type="ECO:0000313" key="3">
    <source>
        <dbReference type="EMBL" id="MFC6377691.1"/>
    </source>
</evidence>
<dbReference type="PANTHER" id="PTHR43709">
    <property type="entry name" value="ACONITATE ISOMERASE-RELATED"/>
    <property type="match status" value="1"/>
</dbReference>
<dbReference type="InterPro" id="IPR007400">
    <property type="entry name" value="PrpF-like"/>
</dbReference>
<reference evidence="4" key="1">
    <citation type="journal article" date="2019" name="Int. J. Syst. Evol. Microbiol.">
        <title>The Global Catalogue of Microorganisms (GCM) 10K type strain sequencing project: providing services to taxonomists for standard genome sequencing and annotation.</title>
        <authorList>
            <consortium name="The Broad Institute Genomics Platform"/>
            <consortium name="The Broad Institute Genome Sequencing Center for Infectious Disease"/>
            <person name="Wu L."/>
            <person name="Ma J."/>
        </authorList>
    </citation>
    <scope>NUCLEOTIDE SEQUENCE [LARGE SCALE GENOMIC DNA]</scope>
    <source>
        <strain evidence="4">CGMCC 1.18518</strain>
    </source>
</reference>
<protein>
    <submittedName>
        <fullName evidence="3">PrpF domain-containing protein</fullName>
    </submittedName>
</protein>
<dbReference type="SUPFAM" id="SSF54506">
    <property type="entry name" value="Diaminopimelate epimerase-like"/>
    <property type="match status" value="2"/>
</dbReference>